<dbReference type="EMBL" id="HBUE01347253">
    <property type="protein sequence ID" value="CAG6601450.1"/>
    <property type="molecule type" value="Transcribed_RNA"/>
</dbReference>
<evidence type="ECO:0000313" key="1">
    <source>
        <dbReference type="EMBL" id="CAG6601453.1"/>
    </source>
</evidence>
<name>A0A8D8L422_CULPI</name>
<dbReference type="EMBL" id="HBUE01347251">
    <property type="protein sequence ID" value="CAG6601445.1"/>
    <property type="molecule type" value="Transcribed_RNA"/>
</dbReference>
<accession>A0A8D8L422</accession>
<dbReference type="EMBL" id="HBUE01347249">
    <property type="protein sequence ID" value="CAG6601438.1"/>
    <property type="molecule type" value="Transcribed_RNA"/>
</dbReference>
<dbReference type="EMBL" id="HBUE01347254">
    <property type="protein sequence ID" value="CAG6601453.1"/>
    <property type="molecule type" value="Transcribed_RNA"/>
</dbReference>
<organism evidence="1">
    <name type="scientific">Culex pipiens</name>
    <name type="common">House mosquito</name>
    <dbReference type="NCBI Taxonomy" id="7175"/>
    <lineage>
        <taxon>Eukaryota</taxon>
        <taxon>Metazoa</taxon>
        <taxon>Ecdysozoa</taxon>
        <taxon>Arthropoda</taxon>
        <taxon>Hexapoda</taxon>
        <taxon>Insecta</taxon>
        <taxon>Pterygota</taxon>
        <taxon>Neoptera</taxon>
        <taxon>Endopterygota</taxon>
        <taxon>Diptera</taxon>
        <taxon>Nematocera</taxon>
        <taxon>Culicoidea</taxon>
        <taxon>Culicidae</taxon>
        <taxon>Culicinae</taxon>
        <taxon>Culicini</taxon>
        <taxon>Culex</taxon>
        <taxon>Culex</taxon>
    </lineage>
</organism>
<reference evidence="1" key="1">
    <citation type="submission" date="2021-05" db="EMBL/GenBank/DDBJ databases">
        <authorList>
            <person name="Alioto T."/>
            <person name="Alioto T."/>
            <person name="Gomez Garrido J."/>
        </authorList>
    </citation>
    <scope>NUCLEOTIDE SEQUENCE</scope>
</reference>
<dbReference type="EMBL" id="HBUE01347246">
    <property type="protein sequence ID" value="CAG6601431.1"/>
    <property type="molecule type" value="Transcribed_RNA"/>
</dbReference>
<protein>
    <submittedName>
        <fullName evidence="1">(northern house mosquito) hypothetical protein</fullName>
    </submittedName>
</protein>
<dbReference type="EMBL" id="HBUE01347243">
    <property type="protein sequence ID" value="CAG6601425.1"/>
    <property type="molecule type" value="Transcribed_RNA"/>
</dbReference>
<sequence length="117" mass="13052">MGSAGCHLALRNDLRVQQAGEGFPKLQFLRPTGKIKLLCVRLPHGTAQVGLFWHAGNEILWADGFDFFNNYGRHFVLCFCSYTGFTAGASGNCHPEVSICRKSRKWYKIRSFAVAPS</sequence>
<dbReference type="AlphaFoldDB" id="A0A8D8L422"/>
<proteinExistence type="predicted"/>
<dbReference type="EMBL" id="HBUE01347248">
    <property type="protein sequence ID" value="CAG6601435.1"/>
    <property type="molecule type" value="Transcribed_RNA"/>
</dbReference>
<dbReference type="EMBL" id="HBUE01347245">
    <property type="protein sequence ID" value="CAG6601428.1"/>
    <property type="molecule type" value="Transcribed_RNA"/>
</dbReference>